<reference evidence="5 6" key="1">
    <citation type="submission" date="2017-05" db="EMBL/GenBank/DDBJ databases">
        <title>Vagococcus spp. assemblies.</title>
        <authorList>
            <person name="Gulvik C.A."/>
        </authorList>
    </citation>
    <scope>NUCLEOTIDE SEQUENCE [LARGE SCALE GENOMIC DNA]</scope>
    <source>
        <strain evidence="5 6">NCFB 2777</strain>
    </source>
</reference>
<comment type="caution">
    <text evidence="5">The sequence shown here is derived from an EMBL/GenBank/DDBJ whole genome shotgun (WGS) entry which is preliminary data.</text>
</comment>
<dbReference type="SUPFAM" id="SSF63520">
    <property type="entry name" value="PTS-regulatory domain, PRD"/>
    <property type="match status" value="2"/>
</dbReference>
<proteinExistence type="predicted"/>
<sequence>MKYIKKFNNNVAMVKDSEGKEWIVIGKGISFGKKANDHVYVSEVERRFLAEPSRAFSYIVQTIFSLPAEVIEAVNDMITEAEGQLKLQLKETNYITLLDHIHFAIKRSTEGLDYSTSFKWETRRLYPQEYQAALQAISFLNQRLGITLPKSEETFITMHFVNAQSNLEKLSQTERINQIVRGIMLFVATEYQLELDEESTNYIRFVTHLRYFIIRQINQERLQDSMLDNDLMTMIKAKYQRAYEVALGISEKVRREEGWEITSNEVLYLTIHVWRVTDLINKSEK</sequence>
<dbReference type="InterPro" id="IPR050661">
    <property type="entry name" value="BglG_antiterminators"/>
</dbReference>
<evidence type="ECO:0000313" key="6">
    <source>
        <dbReference type="Proteomes" id="UP000287239"/>
    </source>
</evidence>
<dbReference type="Gene3D" id="1.10.1790.10">
    <property type="entry name" value="PRD domain"/>
    <property type="match status" value="2"/>
</dbReference>
<evidence type="ECO:0000259" key="4">
    <source>
        <dbReference type="PROSITE" id="PS51372"/>
    </source>
</evidence>
<dbReference type="AlphaFoldDB" id="A0A429ZT59"/>
<dbReference type="GeneID" id="98567650"/>
<dbReference type="PANTHER" id="PTHR30185:SF18">
    <property type="entry name" value="TRANSCRIPTIONAL REGULATOR MTLR"/>
    <property type="match status" value="1"/>
</dbReference>
<dbReference type="Proteomes" id="UP000287239">
    <property type="component" value="Unassembled WGS sequence"/>
</dbReference>
<dbReference type="Pfam" id="PF00874">
    <property type="entry name" value="PRD"/>
    <property type="match status" value="2"/>
</dbReference>
<dbReference type="GO" id="GO:0006355">
    <property type="term" value="P:regulation of DNA-templated transcription"/>
    <property type="evidence" value="ECO:0007669"/>
    <property type="project" value="InterPro"/>
</dbReference>
<evidence type="ECO:0000256" key="3">
    <source>
        <dbReference type="ARBA" id="ARBA00023163"/>
    </source>
</evidence>
<dbReference type="SUPFAM" id="SSF50151">
    <property type="entry name" value="SacY-like RNA-binding domain"/>
    <property type="match status" value="1"/>
</dbReference>
<dbReference type="RefSeq" id="WP_126778825.1">
    <property type="nucleotide sequence ID" value="NZ_NGJU01000005.1"/>
</dbReference>
<evidence type="ECO:0000256" key="1">
    <source>
        <dbReference type="ARBA" id="ARBA00022737"/>
    </source>
</evidence>
<keyword evidence="1" id="KW-0677">Repeat</keyword>
<dbReference type="InterPro" id="IPR036650">
    <property type="entry name" value="CAT_RNA-bd_dom_sf"/>
</dbReference>
<dbReference type="InterPro" id="IPR004341">
    <property type="entry name" value="CAT_RNA-bd_dom"/>
</dbReference>
<dbReference type="SMART" id="SM01061">
    <property type="entry name" value="CAT_RBD"/>
    <property type="match status" value="1"/>
</dbReference>
<keyword evidence="6" id="KW-1185">Reference proteome</keyword>
<protein>
    <recommendedName>
        <fullName evidence="4">PRD domain-containing protein</fullName>
    </recommendedName>
</protein>
<evidence type="ECO:0000256" key="2">
    <source>
        <dbReference type="ARBA" id="ARBA00023015"/>
    </source>
</evidence>
<keyword evidence="3" id="KW-0804">Transcription</keyword>
<organism evidence="5 6">
    <name type="scientific">Vagococcus salmoninarum</name>
    <dbReference type="NCBI Taxonomy" id="2739"/>
    <lineage>
        <taxon>Bacteria</taxon>
        <taxon>Bacillati</taxon>
        <taxon>Bacillota</taxon>
        <taxon>Bacilli</taxon>
        <taxon>Lactobacillales</taxon>
        <taxon>Enterococcaceae</taxon>
        <taxon>Vagococcus</taxon>
    </lineage>
</organism>
<feature type="domain" description="PRD" evidence="4">
    <location>
        <begin position="65"/>
        <end position="170"/>
    </location>
</feature>
<dbReference type="InterPro" id="IPR036634">
    <property type="entry name" value="PRD_sf"/>
</dbReference>
<keyword evidence="2" id="KW-0805">Transcription regulation</keyword>
<name>A0A429ZT59_9ENTE</name>
<dbReference type="EMBL" id="NGJU01000005">
    <property type="protein sequence ID" value="RST96866.1"/>
    <property type="molecule type" value="Genomic_DNA"/>
</dbReference>
<gene>
    <name evidence="5" type="ORF">CBF35_04650</name>
</gene>
<dbReference type="Pfam" id="PF03123">
    <property type="entry name" value="CAT_RBD"/>
    <property type="match status" value="1"/>
</dbReference>
<accession>A0A429ZT59</accession>
<dbReference type="PANTHER" id="PTHR30185">
    <property type="entry name" value="CRYPTIC BETA-GLUCOSIDE BGL OPERON ANTITERMINATOR"/>
    <property type="match status" value="1"/>
</dbReference>
<dbReference type="GO" id="GO:0003723">
    <property type="term" value="F:RNA binding"/>
    <property type="evidence" value="ECO:0007669"/>
    <property type="project" value="InterPro"/>
</dbReference>
<feature type="domain" description="PRD" evidence="4">
    <location>
        <begin position="171"/>
        <end position="283"/>
    </location>
</feature>
<dbReference type="InterPro" id="IPR011608">
    <property type="entry name" value="PRD"/>
</dbReference>
<dbReference type="Gene3D" id="2.30.24.10">
    <property type="entry name" value="CAT RNA-binding domain"/>
    <property type="match status" value="1"/>
</dbReference>
<dbReference type="PROSITE" id="PS51372">
    <property type="entry name" value="PRD_2"/>
    <property type="match status" value="2"/>
</dbReference>
<dbReference type="OrthoDB" id="9813552at2"/>
<evidence type="ECO:0000313" key="5">
    <source>
        <dbReference type="EMBL" id="RST96866.1"/>
    </source>
</evidence>